<gene>
    <name evidence="2" type="primary">bacC</name>
</gene>
<protein>
    <submittedName>
        <fullName evidence="2">BacC</fullName>
    </submittedName>
</protein>
<keyword evidence="1" id="KW-1133">Transmembrane helix</keyword>
<keyword evidence="1" id="KW-0812">Transmembrane</keyword>
<keyword evidence="2" id="KW-0614">Plasmid</keyword>
<reference evidence="2" key="1">
    <citation type="journal article" date="2015" name="Nature">
        <title>Bacteriocin production augments niche competition by enterococci in the mammalian gastrointestinal tract.</title>
        <authorList>
            <person name="Kommineni S."/>
            <person name="Bretl D.J."/>
            <person name="Lam V."/>
            <person name="Chakraborty R."/>
            <person name="Hayward M."/>
            <person name="Simpson P."/>
            <person name="Cao Y."/>
            <person name="Bousounis P."/>
            <person name="Kristich C.J."/>
            <person name="Salzman N.H."/>
        </authorList>
    </citation>
    <scope>NUCLEOTIDE SEQUENCE</scope>
    <source>
        <strain evidence="2">CK135</strain>
        <plasmid evidence="2">pPD1</plasmid>
    </source>
</reference>
<evidence type="ECO:0000313" key="2">
    <source>
        <dbReference type="EMBL" id="AKU62174.1"/>
    </source>
</evidence>
<dbReference type="EMBL" id="KT290268">
    <property type="protein sequence ID" value="AKU62174.1"/>
    <property type="molecule type" value="Genomic_DNA"/>
</dbReference>
<feature type="transmembrane region" description="Helical" evidence="1">
    <location>
        <begin position="14"/>
        <end position="38"/>
    </location>
</feature>
<name>A0A0N6WKS6_ENTFL</name>
<feature type="transmembrane region" description="Helical" evidence="1">
    <location>
        <begin position="147"/>
        <end position="168"/>
    </location>
</feature>
<dbReference type="InterPro" id="IPR002798">
    <property type="entry name" value="SpoIIM-like"/>
</dbReference>
<accession>A0A0N6WKS6</accession>
<sequence>MRLDIINFEKYLKISFYISIFIFFLGVLAGIIIGPHINKLDYFGQEVSFYSVSVNNLKVSFYFLTIGMVTGGIYAFLFMGINGYIIGKLIQYLYINNELNVLYKGLLPHFFIELLGLATFSMISTIPIFVILVFFKTPTHVVPIKKIIKLSVFFTVLGIVLIIIGGYIESNISYVDIR</sequence>
<dbReference type="Pfam" id="PF01944">
    <property type="entry name" value="SpoIIM"/>
    <property type="match status" value="1"/>
</dbReference>
<evidence type="ECO:0000256" key="1">
    <source>
        <dbReference type="SAM" id="Phobius"/>
    </source>
</evidence>
<geneLocation type="plasmid" evidence="2">
    <name>pPD1</name>
</geneLocation>
<keyword evidence="1" id="KW-0472">Membrane</keyword>
<proteinExistence type="predicted"/>
<feature type="transmembrane region" description="Helical" evidence="1">
    <location>
        <begin position="106"/>
        <end position="135"/>
    </location>
</feature>
<organism evidence="2">
    <name type="scientific">Enterococcus faecalis</name>
    <name type="common">Streptococcus faecalis</name>
    <dbReference type="NCBI Taxonomy" id="1351"/>
    <lineage>
        <taxon>Bacteria</taxon>
        <taxon>Bacillati</taxon>
        <taxon>Bacillota</taxon>
        <taxon>Bacilli</taxon>
        <taxon>Lactobacillales</taxon>
        <taxon>Enterococcaceae</taxon>
        <taxon>Enterococcus</taxon>
    </lineage>
</organism>
<dbReference type="AlphaFoldDB" id="A0A0N6WKS6"/>
<feature type="transmembrane region" description="Helical" evidence="1">
    <location>
        <begin position="59"/>
        <end position="86"/>
    </location>
</feature>